<evidence type="ECO:0000313" key="7">
    <source>
        <dbReference type="Proteomes" id="UP001304970"/>
    </source>
</evidence>
<dbReference type="GeneID" id="89227614"/>
<dbReference type="InterPro" id="IPR021190">
    <property type="entry name" value="Pept_M10A"/>
</dbReference>
<feature type="domain" description="Peptidase M10 metallopeptidase" evidence="5">
    <location>
        <begin position="51"/>
        <end position="190"/>
    </location>
</feature>
<keyword evidence="7" id="KW-1185">Reference proteome</keyword>
<dbReference type="AlphaFoldDB" id="A0AA96ZV44"/>
<keyword evidence="1" id="KW-0645">Protease</keyword>
<evidence type="ECO:0000256" key="1">
    <source>
        <dbReference type="ARBA" id="ARBA00022670"/>
    </source>
</evidence>
<dbReference type="PANTHER" id="PTHR10201:SF213">
    <property type="entry name" value="METALLOENDOPROTEINASE 2-MMP-LIKE"/>
    <property type="match status" value="1"/>
</dbReference>
<keyword evidence="3" id="KW-0378">Hydrolase</keyword>
<dbReference type="Pfam" id="PF00413">
    <property type="entry name" value="Peptidase_M10"/>
    <property type="match status" value="1"/>
</dbReference>
<evidence type="ECO:0000313" key="6">
    <source>
        <dbReference type="EMBL" id="WNY26450.1"/>
    </source>
</evidence>
<dbReference type="SUPFAM" id="SSF55486">
    <property type="entry name" value="Metalloproteases ('zincins'), catalytic domain"/>
    <property type="match status" value="1"/>
</dbReference>
<dbReference type="EMBL" id="CP131061">
    <property type="protein sequence ID" value="WNY26450.1"/>
    <property type="molecule type" value="Genomic_DNA"/>
</dbReference>
<dbReference type="GO" id="GO:0006508">
    <property type="term" value="P:proteolysis"/>
    <property type="evidence" value="ECO:0007669"/>
    <property type="project" value="UniProtKB-KW"/>
</dbReference>
<name>A0AA96ZV44_9EURY</name>
<evidence type="ECO:0000256" key="3">
    <source>
        <dbReference type="ARBA" id="ARBA00022801"/>
    </source>
</evidence>
<keyword evidence="4" id="KW-0862">Zinc</keyword>
<dbReference type="InterPro" id="IPR001818">
    <property type="entry name" value="Pept_M10_metallopeptidase"/>
</dbReference>
<reference evidence="6 7" key="1">
    <citation type="submission" date="2023-07" db="EMBL/GenBank/DDBJ databases">
        <title>Closed genome sequence of Methanosarcinaceae archaeon Am2.</title>
        <authorList>
            <person name="Poehlein A."/>
            <person name="Protasov E."/>
            <person name="Platt K."/>
            <person name="Reeh H."/>
            <person name="Daniel R."/>
            <person name="Brune A."/>
        </authorList>
    </citation>
    <scope>NUCLEOTIDE SEQUENCE [LARGE SCALE GENOMIC DNA]</scope>
    <source>
        <strain evidence="6 7">Am2</strain>
    </source>
</reference>
<dbReference type="GO" id="GO:0031012">
    <property type="term" value="C:extracellular matrix"/>
    <property type="evidence" value="ECO:0007669"/>
    <property type="project" value="InterPro"/>
</dbReference>
<gene>
    <name evidence="6" type="ORF">MsAm2_02120</name>
</gene>
<keyword evidence="2" id="KW-0479">Metal-binding</keyword>
<dbReference type="PANTHER" id="PTHR10201">
    <property type="entry name" value="MATRIX METALLOPROTEINASE"/>
    <property type="match status" value="1"/>
</dbReference>
<dbReference type="GO" id="GO:0008270">
    <property type="term" value="F:zinc ion binding"/>
    <property type="evidence" value="ECO:0007669"/>
    <property type="project" value="InterPro"/>
</dbReference>
<dbReference type="PRINTS" id="PR00138">
    <property type="entry name" value="MATRIXIN"/>
</dbReference>
<dbReference type="Gene3D" id="3.40.390.10">
    <property type="entry name" value="Collagenase (Catalytic Domain)"/>
    <property type="match status" value="1"/>
</dbReference>
<dbReference type="InterPro" id="IPR024079">
    <property type="entry name" value="MetalloPept_cat_dom_sf"/>
</dbReference>
<dbReference type="GO" id="GO:0030198">
    <property type="term" value="P:extracellular matrix organization"/>
    <property type="evidence" value="ECO:0007669"/>
    <property type="project" value="TreeGrafter"/>
</dbReference>
<evidence type="ECO:0000259" key="5">
    <source>
        <dbReference type="Pfam" id="PF00413"/>
    </source>
</evidence>
<evidence type="ECO:0000256" key="2">
    <source>
        <dbReference type="ARBA" id="ARBA00022723"/>
    </source>
</evidence>
<organism evidence="6 7">
    <name type="scientific">Methanolapillus ohkumae</name>
    <dbReference type="NCBI Taxonomy" id="3028298"/>
    <lineage>
        <taxon>Archaea</taxon>
        <taxon>Methanobacteriati</taxon>
        <taxon>Methanobacteriota</taxon>
        <taxon>Stenosarchaea group</taxon>
        <taxon>Methanomicrobia</taxon>
        <taxon>Methanosarcinales</taxon>
        <taxon>Methanosarcinaceae</taxon>
        <taxon>Methanolapillus</taxon>
    </lineage>
</organism>
<dbReference type="RefSeq" id="WP_338097982.1">
    <property type="nucleotide sequence ID" value="NZ_CP131061.1"/>
</dbReference>
<evidence type="ECO:0000256" key="4">
    <source>
        <dbReference type="ARBA" id="ARBA00022833"/>
    </source>
</evidence>
<dbReference type="Proteomes" id="UP001304970">
    <property type="component" value="Chromosome"/>
</dbReference>
<protein>
    <recommendedName>
        <fullName evidence="5">Peptidase M10 metallopeptidase domain-containing protein</fullName>
    </recommendedName>
</protein>
<accession>A0AA96ZV44</accession>
<dbReference type="GO" id="GO:0004222">
    <property type="term" value="F:metalloendopeptidase activity"/>
    <property type="evidence" value="ECO:0007669"/>
    <property type="project" value="InterPro"/>
</dbReference>
<dbReference type="GO" id="GO:0030574">
    <property type="term" value="P:collagen catabolic process"/>
    <property type="evidence" value="ECO:0007669"/>
    <property type="project" value="TreeGrafter"/>
</dbReference>
<sequence>MRKMITVLFAILVISMTWGTASAYDITNDDNEIESWEDQPVQVDTTTMAFDWRSACNRSMDTWNGVGANFTYINKQNSSTNIVTIGKFNLSHTDWAAQETRTTGVIMPNGHREKTSSLIQINMNPNIIWSTSTTQNFSVADVQSVVLHELGHSLGLGHSEYSTAVMQGEYRADKRILTSDDIDGIIAIYGT</sequence>
<proteinExistence type="predicted"/>